<feature type="domain" description="NAC" evidence="5">
    <location>
        <begin position="4"/>
        <end position="82"/>
    </location>
</feature>
<dbReference type="PANTHER" id="PTHR31719:SF43">
    <property type="entry name" value="NAC TRANSCRIPTION FACTOR 56"/>
    <property type="match status" value="1"/>
</dbReference>
<keyword evidence="4" id="KW-0539">Nucleus</keyword>
<proteinExistence type="evidence at transcript level"/>
<keyword evidence="1" id="KW-0805">Transcription regulation</keyword>
<dbReference type="Pfam" id="PF02365">
    <property type="entry name" value="NAM"/>
    <property type="match status" value="1"/>
</dbReference>
<dbReference type="InterPro" id="IPR036093">
    <property type="entry name" value="NAC_dom_sf"/>
</dbReference>
<dbReference type="AlphaFoldDB" id="A0A0M4FET5"/>
<reference evidence="6" key="1">
    <citation type="journal article" date="2015" name="PLoS ONE">
        <title>Genome-Wide Identification and Expression Analysis of the NAC Transcription Factor Family in Cassava.</title>
        <authorList>
            <person name="Hu W."/>
            <person name="Wei Y."/>
            <person name="Xia Z."/>
            <person name="Yan Y."/>
            <person name="Hou X."/>
            <person name="Zou M."/>
            <person name="Lu C."/>
            <person name="Wang W."/>
            <person name="Peng M."/>
        </authorList>
    </citation>
    <scope>NUCLEOTIDE SEQUENCE</scope>
    <source>
        <strain evidence="6">MeNAC45</strain>
    </source>
</reference>
<evidence type="ECO:0000259" key="5">
    <source>
        <dbReference type="PROSITE" id="PS51005"/>
    </source>
</evidence>
<accession>A0A0M4FET5</accession>
<evidence type="ECO:0000256" key="3">
    <source>
        <dbReference type="ARBA" id="ARBA00023163"/>
    </source>
</evidence>
<protein>
    <submittedName>
        <fullName evidence="6">NAC transcription factors 45</fullName>
    </submittedName>
</protein>
<dbReference type="PANTHER" id="PTHR31719">
    <property type="entry name" value="NAC TRANSCRIPTION FACTOR 56"/>
    <property type="match status" value="1"/>
</dbReference>
<name>A0A0M4FET5_MANES</name>
<dbReference type="EMBL" id="KR605183">
    <property type="protein sequence ID" value="ALC79022.1"/>
    <property type="molecule type" value="mRNA"/>
</dbReference>
<dbReference type="SUPFAM" id="SSF101941">
    <property type="entry name" value="NAC domain"/>
    <property type="match status" value="1"/>
</dbReference>
<organism evidence="6">
    <name type="scientific">Manihot esculenta</name>
    <name type="common">Cassava</name>
    <name type="synonym">Jatropha manihot</name>
    <dbReference type="NCBI Taxonomy" id="3983"/>
    <lineage>
        <taxon>Eukaryota</taxon>
        <taxon>Viridiplantae</taxon>
        <taxon>Streptophyta</taxon>
        <taxon>Embryophyta</taxon>
        <taxon>Tracheophyta</taxon>
        <taxon>Spermatophyta</taxon>
        <taxon>Magnoliopsida</taxon>
        <taxon>eudicotyledons</taxon>
        <taxon>Gunneridae</taxon>
        <taxon>Pentapetalae</taxon>
        <taxon>rosids</taxon>
        <taxon>fabids</taxon>
        <taxon>Malpighiales</taxon>
        <taxon>Euphorbiaceae</taxon>
        <taxon>Crotonoideae</taxon>
        <taxon>Manihoteae</taxon>
        <taxon>Manihot</taxon>
    </lineage>
</organism>
<dbReference type="InterPro" id="IPR003441">
    <property type="entry name" value="NAC-dom"/>
</dbReference>
<dbReference type="Gramene" id="Manes.17G021625.1.v8.1">
    <property type="protein sequence ID" value="Manes.17G021625.1.v8.1.CDS.1"/>
    <property type="gene ID" value="Manes.17G021625.v8.1"/>
</dbReference>
<evidence type="ECO:0000256" key="2">
    <source>
        <dbReference type="ARBA" id="ARBA00023125"/>
    </source>
</evidence>
<evidence type="ECO:0000313" key="6">
    <source>
        <dbReference type="EMBL" id="ALC79022.1"/>
    </source>
</evidence>
<evidence type="ECO:0000256" key="1">
    <source>
        <dbReference type="ARBA" id="ARBA00023015"/>
    </source>
</evidence>
<keyword evidence="2" id="KW-0238">DNA-binding</keyword>
<dbReference type="PROSITE" id="PS51005">
    <property type="entry name" value="NAC"/>
    <property type="match status" value="1"/>
</dbReference>
<keyword evidence="3" id="KW-0804">Transcription</keyword>
<sequence>MERLPLVYRFQPTDDKLIFFYLRRKIDNEPLPIKKCNLYSDKNSWELFDENSTGFFDELSSGHFYHFAKLKKKSKAKIESVD</sequence>
<dbReference type="GO" id="GO:0003677">
    <property type="term" value="F:DNA binding"/>
    <property type="evidence" value="ECO:0007669"/>
    <property type="project" value="UniProtKB-KW"/>
</dbReference>
<evidence type="ECO:0000256" key="4">
    <source>
        <dbReference type="ARBA" id="ARBA00023242"/>
    </source>
</evidence>
<dbReference type="GO" id="GO:0006355">
    <property type="term" value="P:regulation of DNA-templated transcription"/>
    <property type="evidence" value="ECO:0007669"/>
    <property type="project" value="InterPro"/>
</dbReference>
<dbReference type="Gene3D" id="2.170.150.80">
    <property type="entry name" value="NAC domain"/>
    <property type="match status" value="1"/>
</dbReference>